<evidence type="ECO:0000313" key="3">
    <source>
        <dbReference type="Proteomes" id="UP001211907"/>
    </source>
</evidence>
<organism evidence="2 3">
    <name type="scientific">Physocladia obscura</name>
    <dbReference type="NCBI Taxonomy" id="109957"/>
    <lineage>
        <taxon>Eukaryota</taxon>
        <taxon>Fungi</taxon>
        <taxon>Fungi incertae sedis</taxon>
        <taxon>Chytridiomycota</taxon>
        <taxon>Chytridiomycota incertae sedis</taxon>
        <taxon>Chytridiomycetes</taxon>
        <taxon>Chytridiales</taxon>
        <taxon>Chytriomycetaceae</taxon>
        <taxon>Physocladia</taxon>
    </lineage>
</organism>
<dbReference type="Proteomes" id="UP001211907">
    <property type="component" value="Unassembled WGS sequence"/>
</dbReference>
<name>A0AAD5XII7_9FUNG</name>
<dbReference type="InterPro" id="IPR052394">
    <property type="entry name" value="LRR-containing"/>
</dbReference>
<evidence type="ECO:0000313" key="2">
    <source>
        <dbReference type="EMBL" id="KAJ3131220.1"/>
    </source>
</evidence>
<dbReference type="EMBL" id="JADGJH010000308">
    <property type="protein sequence ID" value="KAJ3131220.1"/>
    <property type="molecule type" value="Genomic_DNA"/>
</dbReference>
<dbReference type="PANTHER" id="PTHR24114">
    <property type="entry name" value="LEUCINE RICH REPEAT FAMILY PROTEIN"/>
    <property type="match status" value="1"/>
</dbReference>
<dbReference type="PROSITE" id="PS51450">
    <property type="entry name" value="LRR"/>
    <property type="match status" value="1"/>
</dbReference>
<dbReference type="Gene3D" id="3.80.10.10">
    <property type="entry name" value="Ribonuclease Inhibitor"/>
    <property type="match status" value="3"/>
</dbReference>
<feature type="region of interest" description="Disordered" evidence="1">
    <location>
        <begin position="24"/>
        <end position="90"/>
    </location>
</feature>
<feature type="compositionally biased region" description="Polar residues" evidence="1">
    <location>
        <begin position="68"/>
        <end position="90"/>
    </location>
</feature>
<accession>A0AAD5XII7</accession>
<gene>
    <name evidence="2" type="ORF">HK100_006628</name>
</gene>
<sequence>MINESEKRLENATKNAVVNKASAKLSAVTTQKPKNSKPPKQTLSATTGVKKDLKKDSQFPILTGGGPQSATNLSADRQAQKSVSNESIGSTTQNKEIDLFNFAVSIDNSKRAAAAARAGANDFADDDDDGWESDLNIDISAVATATSRKKSGFAGALGTDAYATACKVLGIVPVSFFANCIGAGTGEVVLKHRGLGPKGAEAIATVLETNTTIAFLDLSDNWIESGGAQLGRSLQINRTLTNLNLSNNRIGLAGASEISEMLGFNGTLRNLNLKGNNFGDKEAIILADGLKQNSALRVLDLSYNKIGDLGALALGTGILQNDGLKELNLAWNQIRVRGANGFFNSVKDNTTITTLNLRDNGICENGQATSLFLSKSDSIISFNISCTRMTDVALISIAKGIEQNYSIKDLDLSDNGVGDIGILALFKAVLASNCIRRVVMRGIKISREARIKFEELKNEKPEVEFVE</sequence>
<protein>
    <submittedName>
        <fullName evidence="2">Uncharacterized protein</fullName>
    </submittedName>
</protein>
<reference evidence="2" key="1">
    <citation type="submission" date="2020-05" db="EMBL/GenBank/DDBJ databases">
        <title>Phylogenomic resolution of chytrid fungi.</title>
        <authorList>
            <person name="Stajich J.E."/>
            <person name="Amses K."/>
            <person name="Simmons R."/>
            <person name="Seto K."/>
            <person name="Myers J."/>
            <person name="Bonds A."/>
            <person name="Quandt C.A."/>
            <person name="Barry K."/>
            <person name="Liu P."/>
            <person name="Grigoriev I."/>
            <person name="Longcore J.E."/>
            <person name="James T.Y."/>
        </authorList>
    </citation>
    <scope>NUCLEOTIDE SEQUENCE</scope>
    <source>
        <strain evidence="2">JEL0513</strain>
    </source>
</reference>
<dbReference type="InterPro" id="IPR001611">
    <property type="entry name" value="Leu-rich_rpt"/>
</dbReference>
<dbReference type="PANTHER" id="PTHR24114:SF2">
    <property type="entry name" value="F-BOX DOMAIN-CONTAINING PROTEIN-RELATED"/>
    <property type="match status" value="1"/>
</dbReference>
<dbReference type="InterPro" id="IPR032675">
    <property type="entry name" value="LRR_dom_sf"/>
</dbReference>
<dbReference type="SMART" id="SM00368">
    <property type="entry name" value="LRR_RI"/>
    <property type="match status" value="7"/>
</dbReference>
<dbReference type="Pfam" id="PF13516">
    <property type="entry name" value="LRR_6"/>
    <property type="match status" value="6"/>
</dbReference>
<keyword evidence="3" id="KW-1185">Reference proteome</keyword>
<dbReference type="SUPFAM" id="SSF52047">
    <property type="entry name" value="RNI-like"/>
    <property type="match status" value="1"/>
</dbReference>
<feature type="compositionally biased region" description="Polar residues" evidence="1">
    <location>
        <begin position="27"/>
        <end position="47"/>
    </location>
</feature>
<dbReference type="AlphaFoldDB" id="A0AAD5XII7"/>
<proteinExistence type="predicted"/>
<comment type="caution">
    <text evidence="2">The sequence shown here is derived from an EMBL/GenBank/DDBJ whole genome shotgun (WGS) entry which is preliminary data.</text>
</comment>
<evidence type="ECO:0000256" key="1">
    <source>
        <dbReference type="SAM" id="MobiDB-lite"/>
    </source>
</evidence>